<reference evidence="8 9" key="1">
    <citation type="submission" date="2019-10" db="EMBL/GenBank/DDBJ databases">
        <title>Streptomyces tenebrisbrunneis sp.nov., an endogenous actinomycete isolated from of Lycium ruthenicum.</title>
        <authorList>
            <person name="Ma L."/>
        </authorList>
    </citation>
    <scope>NUCLEOTIDE SEQUENCE [LARGE SCALE GENOMIC DNA]</scope>
    <source>
        <strain evidence="8 9">TRM 66187</strain>
    </source>
</reference>
<keyword evidence="3 8" id="KW-0032">Aminotransferase</keyword>
<evidence type="ECO:0000259" key="7">
    <source>
        <dbReference type="Pfam" id="PF00155"/>
    </source>
</evidence>
<dbReference type="InterPro" id="IPR004839">
    <property type="entry name" value="Aminotransferase_I/II_large"/>
</dbReference>
<gene>
    <name evidence="8" type="ORF">GCU69_02780</name>
</gene>
<comment type="similarity">
    <text evidence="2">Belongs to the class-I pyridoxal-phosphate-dependent aminotransferase family.</text>
</comment>
<feature type="region of interest" description="Disordered" evidence="6">
    <location>
        <begin position="1"/>
        <end position="23"/>
    </location>
</feature>
<evidence type="ECO:0000313" key="9">
    <source>
        <dbReference type="Proteomes" id="UP000621266"/>
    </source>
</evidence>
<evidence type="ECO:0000256" key="4">
    <source>
        <dbReference type="ARBA" id="ARBA00022679"/>
    </source>
</evidence>
<feature type="domain" description="Aminotransferase class I/classII large" evidence="7">
    <location>
        <begin position="46"/>
        <end position="192"/>
    </location>
</feature>
<sequence length="244" mass="24581">MEPNPPGRRDPAPFGPPTAGAGLPVLPGLSARLAAAAGRGDPEPVGGGPEILEAACGYWSRRGLRTDPYHVLATGGAEGLLLALFAAVGGDVLAARPCAPWHTAQAAVLGHPAYPVATPAECGGVPDAFALLETVRRVREEGGDPRLLVLSVADDPTGTVAPPDLLHETCEAAAEQGLLIVSDETYRDTLHPPGGPGTARAGTGPDGATDVTSPPGEPPSTGATRYEGAARDAGPDRRAGDPGR</sequence>
<proteinExistence type="inferred from homology"/>
<dbReference type="PANTHER" id="PTHR46383:SF1">
    <property type="entry name" value="ASPARTATE AMINOTRANSFERASE"/>
    <property type="match status" value="1"/>
</dbReference>
<evidence type="ECO:0000256" key="6">
    <source>
        <dbReference type="SAM" id="MobiDB-lite"/>
    </source>
</evidence>
<feature type="non-terminal residue" evidence="8">
    <location>
        <position position="244"/>
    </location>
</feature>
<dbReference type="Proteomes" id="UP000621266">
    <property type="component" value="Unassembled WGS sequence"/>
</dbReference>
<name>A0ABQ7FSD6_9ACTN</name>
<organism evidence="8 9">
    <name type="scientific">Streptomyces lycii</name>
    <dbReference type="NCBI Taxonomy" id="2654337"/>
    <lineage>
        <taxon>Bacteria</taxon>
        <taxon>Bacillati</taxon>
        <taxon>Actinomycetota</taxon>
        <taxon>Actinomycetes</taxon>
        <taxon>Kitasatosporales</taxon>
        <taxon>Streptomycetaceae</taxon>
        <taxon>Streptomyces</taxon>
    </lineage>
</organism>
<evidence type="ECO:0000256" key="2">
    <source>
        <dbReference type="ARBA" id="ARBA00007441"/>
    </source>
</evidence>
<feature type="compositionally biased region" description="Basic and acidic residues" evidence="6">
    <location>
        <begin position="228"/>
        <end position="244"/>
    </location>
</feature>
<dbReference type="InterPro" id="IPR050596">
    <property type="entry name" value="AspAT/PAT-like"/>
</dbReference>
<comment type="caution">
    <text evidence="8">The sequence shown here is derived from an EMBL/GenBank/DDBJ whole genome shotgun (WGS) entry which is preliminary data.</text>
</comment>
<evidence type="ECO:0000256" key="1">
    <source>
        <dbReference type="ARBA" id="ARBA00001933"/>
    </source>
</evidence>
<dbReference type="SUPFAM" id="SSF53383">
    <property type="entry name" value="PLP-dependent transferases"/>
    <property type="match status" value="1"/>
</dbReference>
<dbReference type="GO" id="GO:0008483">
    <property type="term" value="F:transaminase activity"/>
    <property type="evidence" value="ECO:0007669"/>
    <property type="project" value="UniProtKB-KW"/>
</dbReference>
<dbReference type="EMBL" id="WHPN01000052">
    <property type="protein sequence ID" value="KAF4410632.1"/>
    <property type="molecule type" value="Genomic_DNA"/>
</dbReference>
<dbReference type="Pfam" id="PF00155">
    <property type="entry name" value="Aminotran_1_2"/>
    <property type="match status" value="1"/>
</dbReference>
<dbReference type="PANTHER" id="PTHR46383">
    <property type="entry name" value="ASPARTATE AMINOTRANSFERASE"/>
    <property type="match status" value="1"/>
</dbReference>
<evidence type="ECO:0000256" key="3">
    <source>
        <dbReference type="ARBA" id="ARBA00022576"/>
    </source>
</evidence>
<keyword evidence="9" id="KW-1185">Reference proteome</keyword>
<accession>A0ABQ7FSD6</accession>
<dbReference type="Gene3D" id="3.40.640.10">
    <property type="entry name" value="Type I PLP-dependent aspartate aminotransferase-like (Major domain)"/>
    <property type="match status" value="1"/>
</dbReference>
<keyword evidence="4" id="KW-0808">Transferase</keyword>
<keyword evidence="5" id="KW-0663">Pyridoxal phosphate</keyword>
<evidence type="ECO:0000256" key="5">
    <source>
        <dbReference type="ARBA" id="ARBA00022898"/>
    </source>
</evidence>
<dbReference type="InterPro" id="IPR015421">
    <property type="entry name" value="PyrdxlP-dep_Trfase_major"/>
</dbReference>
<comment type="cofactor">
    <cofactor evidence="1">
        <name>pyridoxal 5'-phosphate</name>
        <dbReference type="ChEBI" id="CHEBI:597326"/>
    </cofactor>
</comment>
<feature type="compositionally biased region" description="Low complexity" evidence="6">
    <location>
        <begin position="198"/>
        <end position="210"/>
    </location>
</feature>
<protein>
    <submittedName>
        <fullName evidence="8">Aminotransferase class I/II-fold pyridoxal phosphate-dependent enzyme</fullName>
    </submittedName>
</protein>
<dbReference type="InterPro" id="IPR015424">
    <property type="entry name" value="PyrdxlP-dep_Trfase"/>
</dbReference>
<feature type="region of interest" description="Disordered" evidence="6">
    <location>
        <begin position="186"/>
        <end position="244"/>
    </location>
</feature>
<evidence type="ECO:0000313" key="8">
    <source>
        <dbReference type="EMBL" id="KAF4410632.1"/>
    </source>
</evidence>
<dbReference type="RefSeq" id="WP_156205026.1">
    <property type="nucleotide sequence ID" value="NZ_WHPN01000052.1"/>
</dbReference>